<protein>
    <submittedName>
        <fullName evidence="1">Uncharacterized protein</fullName>
    </submittedName>
</protein>
<keyword evidence="2" id="KW-1185">Reference proteome</keyword>
<accession>A0A7J6VDP5</accession>
<dbReference type="GO" id="GO:0001650">
    <property type="term" value="C:fibrillar center"/>
    <property type="evidence" value="ECO:0007669"/>
    <property type="project" value="TreeGrafter"/>
</dbReference>
<dbReference type="PANTHER" id="PTHR15319">
    <property type="entry name" value="TATA BOX-BINDING PROTEIN ASSOCIATED FACTOR RNA POLYMERASE I SUBUNIT C"/>
    <property type="match status" value="1"/>
</dbReference>
<proteinExistence type="predicted"/>
<comment type="caution">
    <text evidence="1">The sequence shown here is derived from an EMBL/GenBank/DDBJ whole genome shotgun (WGS) entry which is preliminary data.</text>
</comment>
<name>A0A7J6VDP5_THATH</name>
<reference evidence="1 2" key="1">
    <citation type="submission" date="2020-06" db="EMBL/GenBank/DDBJ databases">
        <title>Transcriptomic and genomic resources for Thalictrum thalictroides and T. hernandezii: Facilitating candidate gene discovery in an emerging model plant lineage.</title>
        <authorList>
            <person name="Arias T."/>
            <person name="Riano-Pachon D.M."/>
            <person name="Di Stilio V.S."/>
        </authorList>
    </citation>
    <scope>NUCLEOTIDE SEQUENCE [LARGE SCALE GENOMIC DNA]</scope>
    <source>
        <strain evidence="2">cv. WT478/WT964</strain>
        <tissue evidence="1">Leaves</tissue>
    </source>
</reference>
<dbReference type="PANTHER" id="PTHR15319:SF1">
    <property type="entry name" value="TATA BOX-BINDING PROTEIN-ASSOCIATED FACTOR RNA POLYMERASE I SUBUNIT C"/>
    <property type="match status" value="1"/>
</dbReference>
<dbReference type="EMBL" id="JABWDY010033784">
    <property type="protein sequence ID" value="KAF5183219.1"/>
    <property type="molecule type" value="Genomic_DNA"/>
</dbReference>
<dbReference type="AlphaFoldDB" id="A0A7J6VDP5"/>
<organism evidence="1 2">
    <name type="scientific">Thalictrum thalictroides</name>
    <name type="common">Rue-anemone</name>
    <name type="synonym">Anemone thalictroides</name>
    <dbReference type="NCBI Taxonomy" id="46969"/>
    <lineage>
        <taxon>Eukaryota</taxon>
        <taxon>Viridiplantae</taxon>
        <taxon>Streptophyta</taxon>
        <taxon>Embryophyta</taxon>
        <taxon>Tracheophyta</taxon>
        <taxon>Spermatophyta</taxon>
        <taxon>Magnoliopsida</taxon>
        <taxon>Ranunculales</taxon>
        <taxon>Ranunculaceae</taxon>
        <taxon>Thalictroideae</taxon>
        <taxon>Thalictrum</taxon>
    </lineage>
</organism>
<dbReference type="InterPro" id="IPR038801">
    <property type="entry name" value="TAF1C"/>
</dbReference>
<dbReference type="GO" id="GO:0001164">
    <property type="term" value="F:RNA polymerase I core promoter sequence-specific DNA binding"/>
    <property type="evidence" value="ECO:0007669"/>
    <property type="project" value="TreeGrafter"/>
</dbReference>
<dbReference type="Proteomes" id="UP000554482">
    <property type="component" value="Unassembled WGS sequence"/>
</dbReference>
<evidence type="ECO:0000313" key="1">
    <source>
        <dbReference type="EMBL" id="KAF5183219.1"/>
    </source>
</evidence>
<evidence type="ECO:0000313" key="2">
    <source>
        <dbReference type="Proteomes" id="UP000554482"/>
    </source>
</evidence>
<feature type="non-terminal residue" evidence="1">
    <location>
        <position position="1"/>
    </location>
</feature>
<sequence length="335" mass="37925">MNYSEEWKSLWTISSVYDPPLLISRPASASSSSSSLGPLLFNPCPKTSINLLLTSPLISPRFSIPPLSYPRGHFKFQQNHPSSPNSNNNNLQKLRCSSKNEFLLLFPYGNDLNKVGFVKISVNGSKSEILSNIFETEEEFDNRVLRIEVSSLESLAESGEDISNAMLPEWKKERILGFCLFGKNLSDSQTEADGLGGFTLIKLVSFGKLESQKYTASCNFTSRKKEEFRKKTSQVVDSFLDLFVDQKYKFPRRFRYIRLESLLEFMSGDLLKVLMSKMKRSCLVSSKTTPYTADHYERICDIMKAAGVDSTGFYPSIEDVLNSVSWPMNIHEITS</sequence>
<dbReference type="OrthoDB" id="2382881at2759"/>
<gene>
    <name evidence="1" type="ORF">FRX31_027192</name>
</gene>